<dbReference type="CDD" id="cd07765">
    <property type="entry name" value="KRAB_A-box"/>
    <property type="match status" value="1"/>
</dbReference>
<dbReference type="Pfam" id="PF01352">
    <property type="entry name" value="KRAB"/>
    <property type="match status" value="1"/>
</dbReference>
<dbReference type="AlphaFoldDB" id="A0A8C8U4E6"/>
<dbReference type="InterPro" id="IPR036051">
    <property type="entry name" value="KRAB_dom_sf"/>
</dbReference>
<dbReference type="InterPro" id="IPR001909">
    <property type="entry name" value="KRAB"/>
</dbReference>
<evidence type="ECO:0000313" key="6">
    <source>
        <dbReference type="Ensembl" id="ENSPEMP00000024309.2"/>
    </source>
</evidence>
<keyword evidence="4" id="KW-0862">Zinc</keyword>
<evidence type="ECO:0000256" key="3">
    <source>
        <dbReference type="ARBA" id="ARBA00022771"/>
    </source>
</evidence>
<keyword evidence="2" id="KW-0677">Repeat</keyword>
<reference evidence="6" key="3">
    <citation type="submission" date="2025-09" db="UniProtKB">
        <authorList>
            <consortium name="Ensembl"/>
        </authorList>
    </citation>
    <scope>IDENTIFICATION</scope>
</reference>
<dbReference type="InterPro" id="IPR036236">
    <property type="entry name" value="Znf_C2H2_sf"/>
</dbReference>
<protein>
    <recommendedName>
        <fullName evidence="5">KRAB domain-containing protein</fullName>
    </recommendedName>
</protein>
<dbReference type="GO" id="GO:0008270">
    <property type="term" value="F:zinc ion binding"/>
    <property type="evidence" value="ECO:0007669"/>
    <property type="project" value="UniProtKB-KW"/>
</dbReference>
<evidence type="ECO:0000313" key="7">
    <source>
        <dbReference type="Proteomes" id="UP000694547"/>
    </source>
</evidence>
<proteinExistence type="predicted"/>
<keyword evidence="3" id="KW-0863">Zinc-finger</keyword>
<dbReference type="PANTHER" id="PTHR23232:SF158">
    <property type="entry name" value="KRAB DOMAIN-CONTAINING PROTEIN 5"/>
    <property type="match status" value="1"/>
</dbReference>
<dbReference type="Ensembl" id="ENSPEMT00000028691.2">
    <property type="protein sequence ID" value="ENSPEMP00000024309.2"/>
    <property type="gene ID" value="ENSPEMG00000021095.2"/>
</dbReference>
<dbReference type="Gene3D" id="6.10.140.140">
    <property type="match status" value="1"/>
</dbReference>
<keyword evidence="7" id="KW-1185">Reference proteome</keyword>
<dbReference type="PANTHER" id="PTHR23232">
    <property type="entry name" value="KRAB DOMAIN C2H2 ZINC FINGER"/>
    <property type="match status" value="1"/>
</dbReference>
<dbReference type="SMART" id="SM00349">
    <property type="entry name" value="KRAB"/>
    <property type="match status" value="1"/>
</dbReference>
<evidence type="ECO:0000256" key="4">
    <source>
        <dbReference type="ARBA" id="ARBA00022833"/>
    </source>
</evidence>
<reference evidence="6 7" key="1">
    <citation type="submission" date="2018-10" db="EMBL/GenBank/DDBJ databases">
        <title>Improved assembly of the deer mouse Peromyscus maniculatus genome.</title>
        <authorList>
            <person name="Lassance J.-M."/>
            <person name="Hoekstra H.E."/>
        </authorList>
    </citation>
    <scope>NUCLEOTIDE SEQUENCE [LARGE SCALE GENOMIC DNA]</scope>
</reference>
<dbReference type="InterPro" id="IPR050169">
    <property type="entry name" value="Krueppel_C2H2_ZnF"/>
</dbReference>
<dbReference type="SUPFAM" id="SSF57667">
    <property type="entry name" value="beta-beta-alpha zinc fingers"/>
    <property type="match status" value="1"/>
</dbReference>
<dbReference type="Gene3D" id="3.30.160.60">
    <property type="entry name" value="Classic Zinc Finger"/>
    <property type="match status" value="1"/>
</dbReference>
<sequence>CLLYIPVEMLSFWDVAIDFSPEEWECLEPALWNLYRDVMLENYSNLDFLGLAVSKPYLVTFLEQRQGPWDLKIQAAAPVHPGTIPNDCNNYSKATDCNSLHIQCQRIHTGEKPYKCGECIKKNHSEKNSYKSQECERPLLIIVALLNKRQFILERSPTIVKSLHFFSP</sequence>
<dbReference type="Proteomes" id="UP000694547">
    <property type="component" value="Chromosome 15"/>
</dbReference>
<evidence type="ECO:0000259" key="5">
    <source>
        <dbReference type="PROSITE" id="PS50805"/>
    </source>
</evidence>
<dbReference type="PROSITE" id="PS50805">
    <property type="entry name" value="KRAB"/>
    <property type="match status" value="1"/>
</dbReference>
<keyword evidence="1" id="KW-0479">Metal-binding</keyword>
<organism evidence="6 7">
    <name type="scientific">Peromyscus maniculatus bairdii</name>
    <name type="common">Prairie deer mouse</name>
    <dbReference type="NCBI Taxonomy" id="230844"/>
    <lineage>
        <taxon>Eukaryota</taxon>
        <taxon>Metazoa</taxon>
        <taxon>Chordata</taxon>
        <taxon>Craniata</taxon>
        <taxon>Vertebrata</taxon>
        <taxon>Euteleostomi</taxon>
        <taxon>Mammalia</taxon>
        <taxon>Eutheria</taxon>
        <taxon>Euarchontoglires</taxon>
        <taxon>Glires</taxon>
        <taxon>Rodentia</taxon>
        <taxon>Myomorpha</taxon>
        <taxon>Muroidea</taxon>
        <taxon>Cricetidae</taxon>
        <taxon>Neotominae</taxon>
        <taxon>Peromyscus</taxon>
    </lineage>
</organism>
<evidence type="ECO:0000256" key="2">
    <source>
        <dbReference type="ARBA" id="ARBA00022737"/>
    </source>
</evidence>
<feature type="domain" description="KRAB" evidence="5">
    <location>
        <begin position="10"/>
        <end position="81"/>
    </location>
</feature>
<evidence type="ECO:0000256" key="1">
    <source>
        <dbReference type="ARBA" id="ARBA00022723"/>
    </source>
</evidence>
<dbReference type="GeneTree" id="ENSGT00940000155274"/>
<name>A0A8C8U4E6_PERMB</name>
<accession>A0A8C8U4E6</accession>
<dbReference type="SUPFAM" id="SSF109640">
    <property type="entry name" value="KRAB domain (Kruppel-associated box)"/>
    <property type="match status" value="1"/>
</dbReference>
<reference evidence="6" key="2">
    <citation type="submission" date="2025-08" db="UniProtKB">
        <authorList>
            <consortium name="Ensembl"/>
        </authorList>
    </citation>
    <scope>IDENTIFICATION</scope>
</reference>
<dbReference type="GO" id="GO:0006355">
    <property type="term" value="P:regulation of DNA-templated transcription"/>
    <property type="evidence" value="ECO:0007669"/>
    <property type="project" value="InterPro"/>
</dbReference>